<reference evidence="1" key="1">
    <citation type="submission" date="2021-07" db="EMBL/GenBank/DDBJ databases">
        <authorList>
            <person name="Durling M."/>
        </authorList>
    </citation>
    <scope>NUCLEOTIDE SEQUENCE</scope>
</reference>
<dbReference type="Proteomes" id="UP000701801">
    <property type="component" value="Unassembled WGS sequence"/>
</dbReference>
<dbReference type="OrthoDB" id="10042665at2759"/>
<dbReference type="EMBL" id="CAJVRM010000077">
    <property type="protein sequence ID" value="CAG8973637.1"/>
    <property type="molecule type" value="Genomic_DNA"/>
</dbReference>
<protein>
    <submittedName>
        <fullName evidence="1">Uncharacterized protein</fullName>
    </submittedName>
</protein>
<keyword evidence="2" id="KW-1185">Reference proteome</keyword>
<accession>A0A9N9Q3Q7</accession>
<organism evidence="1 2">
    <name type="scientific">Hymenoscyphus albidus</name>
    <dbReference type="NCBI Taxonomy" id="595503"/>
    <lineage>
        <taxon>Eukaryota</taxon>
        <taxon>Fungi</taxon>
        <taxon>Dikarya</taxon>
        <taxon>Ascomycota</taxon>
        <taxon>Pezizomycotina</taxon>
        <taxon>Leotiomycetes</taxon>
        <taxon>Helotiales</taxon>
        <taxon>Helotiaceae</taxon>
        <taxon>Hymenoscyphus</taxon>
    </lineage>
</organism>
<sequence length="505" mass="57662">MTCPCSPKSPAHKIHPPLGVTVIFTTPKLLPVLEREWDLAHPQETAGNLPNGKDPIFFRLTAHGDRPIDPTYFDSPSAYTQRARELINENWDPNDKSSFKAKGNQDQGRVTIFTTHGSFMGHTKKSQYQPHPTNRKNGTGVLLLAIALVGFGEFHIFSNSYAGGLGVLFQEPFHNDNPDMRLMLGSGTSLTRGPGSIVNWITDALRRGKWKAIWALHQALRDATRENFNEQTKKWNAAMLNSDRIKKAEEDGEFKAVLLFMKPIIEALVMKFCHDTLFLDGQPVTRLVPRFDWIVKGIHTGDWQLVVKKLHGKSEDSYKAIVDEAKRTWIANCNANGPQWKARNPWKRPAKSGGKMARRHHELQICSSLPACSRVKRRFGDETDRSINPMGYKWTEIEWKELVKEERWRDESEAVYKKRHDDDVLGWLQTHKFEHTLWHSTYRIYNVSVNTNPSFRWHRRSGSNAIFPDLEAITMSHLDFAIAAGGDFERDFKGQGSTAALNSYF</sequence>
<name>A0A9N9Q3Q7_9HELO</name>
<gene>
    <name evidence="1" type="ORF">HYALB_00002203</name>
</gene>
<dbReference type="AlphaFoldDB" id="A0A9N9Q3Q7"/>
<proteinExistence type="predicted"/>
<comment type="caution">
    <text evidence="1">The sequence shown here is derived from an EMBL/GenBank/DDBJ whole genome shotgun (WGS) entry which is preliminary data.</text>
</comment>
<evidence type="ECO:0000313" key="2">
    <source>
        <dbReference type="Proteomes" id="UP000701801"/>
    </source>
</evidence>
<evidence type="ECO:0000313" key="1">
    <source>
        <dbReference type="EMBL" id="CAG8973637.1"/>
    </source>
</evidence>